<sequence>MSEDESNDGVGMKIHMSTDDYHIIVSWMEIPANFNAIYRKKSASELAYDEKKVTKLSAYGEMARHLHRHTRTKNFPLLTAHNMAQRWATYTKKFKATLHKSMVADGVSLSRRELKSGMSVQEKLEQLCPHFSRLKQLFADDILGAQEAASCRSDSTSPETFANADESEATRSGMQHEARAPDAESPSSVAENGREESSVELRTVSPARTKMTSAQKRRLGQLEQDDRRWQEEQAERERQRAHELALRNLDMAEKRAARRQELLLTLLAQGKSAREIETFFKLVEETTPTATLSSVTHDPHTANDAV</sequence>
<reference evidence="3" key="1">
    <citation type="journal article" date="2010" name="Genome Biol.">
        <title>Genome sequence of the necrotrophic plant pathogen Pythium ultimum reveals original pathogenicity mechanisms and effector repertoire.</title>
        <authorList>
            <person name="Levesque C.A."/>
            <person name="Brouwer H."/>
            <person name="Cano L."/>
            <person name="Hamilton J.P."/>
            <person name="Holt C."/>
            <person name="Huitema E."/>
            <person name="Raffaele S."/>
            <person name="Robideau G.P."/>
            <person name="Thines M."/>
            <person name="Win J."/>
            <person name="Zerillo M.M."/>
            <person name="Beakes G.W."/>
            <person name="Boore J.L."/>
            <person name="Busam D."/>
            <person name="Dumas B."/>
            <person name="Ferriera S."/>
            <person name="Fuerstenberg S.I."/>
            <person name="Gachon C.M."/>
            <person name="Gaulin E."/>
            <person name="Govers F."/>
            <person name="Grenville-Briggs L."/>
            <person name="Horner N."/>
            <person name="Hostetler J."/>
            <person name="Jiang R.H."/>
            <person name="Johnson J."/>
            <person name="Krajaejun T."/>
            <person name="Lin H."/>
            <person name="Meijer H.J."/>
            <person name="Moore B."/>
            <person name="Morris P."/>
            <person name="Phuntmart V."/>
            <person name="Puiu D."/>
            <person name="Shetty J."/>
            <person name="Stajich J.E."/>
            <person name="Tripathy S."/>
            <person name="Wawra S."/>
            <person name="van West P."/>
            <person name="Whitty B.R."/>
            <person name="Coutinho P.M."/>
            <person name="Henrissat B."/>
            <person name="Martin F."/>
            <person name="Thomas P.D."/>
            <person name="Tyler B.M."/>
            <person name="De Vries R.P."/>
            <person name="Kamoun S."/>
            <person name="Yandell M."/>
            <person name="Tisserat N."/>
            <person name="Buell C.R."/>
        </authorList>
    </citation>
    <scope>NUCLEOTIDE SEQUENCE</scope>
    <source>
        <strain evidence="3">DAOM:BR144</strain>
    </source>
</reference>
<accession>K3WL60</accession>
<evidence type="ECO:0000313" key="2">
    <source>
        <dbReference type="EnsemblProtists" id="PYU1_T005702"/>
    </source>
</evidence>
<feature type="compositionally biased region" description="Basic and acidic residues" evidence="1">
    <location>
        <begin position="224"/>
        <end position="235"/>
    </location>
</feature>
<dbReference type="VEuPathDB" id="FungiDB:PYU1_G005691"/>
<protein>
    <submittedName>
        <fullName evidence="2">Uncharacterized protein</fullName>
    </submittedName>
</protein>
<dbReference type="InParanoid" id="K3WL60"/>
<reference evidence="3" key="2">
    <citation type="submission" date="2010-04" db="EMBL/GenBank/DDBJ databases">
        <authorList>
            <person name="Buell R."/>
            <person name="Hamilton J."/>
            <person name="Hostetler J."/>
        </authorList>
    </citation>
    <scope>NUCLEOTIDE SEQUENCE [LARGE SCALE GENOMIC DNA]</scope>
    <source>
        <strain evidence="3">DAOM:BR144</strain>
    </source>
</reference>
<keyword evidence="3" id="KW-1185">Reference proteome</keyword>
<proteinExistence type="predicted"/>
<dbReference type="EnsemblProtists" id="PYU1_T005702">
    <property type="protein sequence ID" value="PYU1_T005702"/>
    <property type="gene ID" value="PYU1_G005691"/>
</dbReference>
<feature type="region of interest" description="Disordered" evidence="1">
    <location>
        <begin position="149"/>
        <end position="235"/>
    </location>
</feature>
<organism evidence="2 3">
    <name type="scientific">Globisporangium ultimum (strain ATCC 200006 / CBS 805.95 / DAOM BR144)</name>
    <name type="common">Pythium ultimum</name>
    <dbReference type="NCBI Taxonomy" id="431595"/>
    <lineage>
        <taxon>Eukaryota</taxon>
        <taxon>Sar</taxon>
        <taxon>Stramenopiles</taxon>
        <taxon>Oomycota</taxon>
        <taxon>Peronosporomycetes</taxon>
        <taxon>Pythiales</taxon>
        <taxon>Pythiaceae</taxon>
        <taxon>Globisporangium</taxon>
    </lineage>
</organism>
<reference evidence="2" key="3">
    <citation type="submission" date="2015-02" db="UniProtKB">
        <authorList>
            <consortium name="EnsemblProtists"/>
        </authorList>
    </citation>
    <scope>IDENTIFICATION</scope>
    <source>
        <strain evidence="2">DAOM BR144</strain>
    </source>
</reference>
<dbReference type="eggNOG" id="ENOG502T3VS">
    <property type="taxonomic scope" value="Eukaryota"/>
</dbReference>
<dbReference type="AlphaFoldDB" id="K3WL60"/>
<dbReference type="HOGENOM" id="CLU_753324_0_0_1"/>
<evidence type="ECO:0000256" key="1">
    <source>
        <dbReference type="SAM" id="MobiDB-lite"/>
    </source>
</evidence>
<evidence type="ECO:0000313" key="3">
    <source>
        <dbReference type="Proteomes" id="UP000019132"/>
    </source>
</evidence>
<dbReference type="EMBL" id="GL376573">
    <property type="status" value="NOT_ANNOTATED_CDS"/>
    <property type="molecule type" value="Genomic_DNA"/>
</dbReference>
<name>K3WL60_GLOUD</name>
<dbReference type="Proteomes" id="UP000019132">
    <property type="component" value="Unassembled WGS sequence"/>
</dbReference>